<dbReference type="EMBL" id="NXLR01000001">
    <property type="protein sequence ID" value="RDU61014.1"/>
    <property type="molecule type" value="Genomic_DNA"/>
</dbReference>
<sequence length="68" mass="7599">MASRGKAKPDLRIHKPITSRQQQFFGFAKDMTNRKSLIILKAILQLLAGAKTSKFSPIEALPYSPKTL</sequence>
<evidence type="ECO:0000313" key="2">
    <source>
        <dbReference type="Proteomes" id="UP000256599"/>
    </source>
</evidence>
<evidence type="ECO:0000313" key="1">
    <source>
        <dbReference type="EMBL" id="RDU61014.1"/>
    </source>
</evidence>
<reference evidence="1 2" key="1">
    <citation type="submission" date="2018-04" db="EMBL/GenBank/DDBJ databases">
        <title>Novel Campyloabacter and Helicobacter Species and Strains.</title>
        <authorList>
            <person name="Mannion A.J."/>
            <person name="Shen Z."/>
            <person name="Fox J.G."/>
        </authorList>
    </citation>
    <scope>NUCLEOTIDE SEQUENCE [LARGE SCALE GENOMIC DNA]</scope>
    <source>
        <strain evidence="1 2">MIT 98-6070</strain>
    </source>
</reference>
<keyword evidence="2" id="KW-1185">Reference proteome</keyword>
<accession>A0A3D8I8C3</accession>
<dbReference type="AlphaFoldDB" id="A0A3D8I8C3"/>
<organism evidence="1 2">
    <name type="scientific">Helicobacter marmotae</name>
    <dbReference type="NCBI Taxonomy" id="152490"/>
    <lineage>
        <taxon>Bacteria</taxon>
        <taxon>Pseudomonadati</taxon>
        <taxon>Campylobacterota</taxon>
        <taxon>Epsilonproteobacteria</taxon>
        <taxon>Campylobacterales</taxon>
        <taxon>Helicobacteraceae</taxon>
        <taxon>Helicobacter</taxon>
    </lineage>
</organism>
<name>A0A3D8I8C3_9HELI</name>
<comment type="caution">
    <text evidence="1">The sequence shown here is derived from an EMBL/GenBank/DDBJ whole genome shotgun (WGS) entry which is preliminary data.</text>
</comment>
<gene>
    <name evidence="1" type="ORF">CQA63_00455</name>
</gene>
<proteinExistence type="predicted"/>
<dbReference type="Proteomes" id="UP000256599">
    <property type="component" value="Unassembled WGS sequence"/>
</dbReference>
<protein>
    <submittedName>
        <fullName evidence="1">Uncharacterized protein</fullName>
    </submittedName>
</protein>